<comment type="caution">
    <text evidence="17">The sequence shown here is derived from an EMBL/GenBank/DDBJ whole genome shotgun (WGS) entry which is preliminary data.</text>
</comment>
<keyword evidence="6 15" id="KW-1133">Transmembrane helix</keyword>
<dbReference type="InterPro" id="IPR027304">
    <property type="entry name" value="Trigger_fact/SurA_dom_sf"/>
</dbReference>
<keyword evidence="3" id="KW-1003">Cell membrane</keyword>
<evidence type="ECO:0000256" key="12">
    <source>
        <dbReference type="ARBA" id="ARBA00040743"/>
    </source>
</evidence>
<comment type="similarity">
    <text evidence="11">Belongs to the PpiD chaperone family.</text>
</comment>
<evidence type="ECO:0000256" key="8">
    <source>
        <dbReference type="ARBA" id="ARBA00023186"/>
    </source>
</evidence>
<dbReference type="Gene3D" id="3.10.50.40">
    <property type="match status" value="1"/>
</dbReference>
<keyword evidence="18" id="KW-1185">Reference proteome</keyword>
<dbReference type="PANTHER" id="PTHR47529">
    <property type="entry name" value="PEPTIDYL-PROLYL CIS-TRANS ISOMERASE D"/>
    <property type="match status" value="1"/>
</dbReference>
<accession>A0A4Y8ZMR7</accession>
<dbReference type="Pfam" id="PF13145">
    <property type="entry name" value="Rotamase_2"/>
    <property type="match status" value="1"/>
</dbReference>
<dbReference type="InterPro" id="IPR000297">
    <property type="entry name" value="PPIase_PpiC"/>
</dbReference>
<feature type="domain" description="PpiC" evidence="16">
    <location>
        <begin position="270"/>
        <end position="361"/>
    </location>
</feature>
<dbReference type="AlphaFoldDB" id="A0A4Y8ZMR7"/>
<gene>
    <name evidence="17" type="ORF">E2493_15530</name>
</gene>
<evidence type="ECO:0000256" key="6">
    <source>
        <dbReference type="ARBA" id="ARBA00022989"/>
    </source>
</evidence>
<keyword evidence="14" id="KW-0697">Rotamase</keyword>
<evidence type="ECO:0000259" key="16">
    <source>
        <dbReference type="PROSITE" id="PS50198"/>
    </source>
</evidence>
<evidence type="ECO:0000256" key="5">
    <source>
        <dbReference type="ARBA" id="ARBA00022692"/>
    </source>
</evidence>
<keyword evidence="14" id="KW-0413">Isomerase</keyword>
<evidence type="ECO:0000256" key="14">
    <source>
        <dbReference type="PROSITE-ProRule" id="PRU00278"/>
    </source>
</evidence>
<dbReference type="EMBL" id="SPDV01000033">
    <property type="protein sequence ID" value="TFI57281.1"/>
    <property type="molecule type" value="Genomic_DNA"/>
</dbReference>
<dbReference type="PANTHER" id="PTHR47529:SF1">
    <property type="entry name" value="PERIPLASMIC CHAPERONE PPID"/>
    <property type="match status" value="1"/>
</dbReference>
<keyword evidence="4" id="KW-0997">Cell inner membrane</keyword>
<evidence type="ECO:0000256" key="3">
    <source>
        <dbReference type="ARBA" id="ARBA00022475"/>
    </source>
</evidence>
<sequence>MLSLFRRGIVSKLMLIVLGIGLFAIVITGFGTGGSGLGGLGGGGGDTIAVVEGEKITTKELTDEVNRQLSRLRQQQPELDMATFLRQGSLEAIADQMIDMEATAAFGRKMGLGATREMVDREIARIPAFQNLAGQFDEATFRRALEQEKISEQQLRQEIAQRMIQRQLMLPAAGSAYVPRGLASQYASLLLETRSGVVGAVPAAAMGPGREPSDAEIQDFYGKNQGRYTIPERRTIRYAVFGRDTLGDAAKATDAEIQAEYQRNAATYAPKQTRVLSQVVLPDEAAARALAQKIAGGASFAAAAQQAGFTPSDTAIGEQSKEAYARLATPALANAVFAAAKGATVGPERSPLGWHVVRVDDIKTTPGRTLAEVRGEIATRIEQQKAADALADVAARIENAIGEGATFQEVVQKEKLAARDTVPVTAAGAAPGTPNWQPPAELAPLLKTAFELEPNAEPVVEVVAPNERYAVMIVTNVTPAAAPPLAQIRDRVKTDLVIRRATERARAVAASIQSKINAGTPPAQAFAEAQVKLPPVQPVTAVRRDIARQGGQVPPPLAMLFSLPRGKARLLPVPNGGGWFVVYLDKIVPGDASKEPALIDAVRGQFNEVIGNEYVEQLTRAIRARSDIRRNEGAFTALKQQLLSGGAAQ</sequence>
<dbReference type="GO" id="GO:0005886">
    <property type="term" value="C:plasma membrane"/>
    <property type="evidence" value="ECO:0007669"/>
    <property type="project" value="UniProtKB-SubCell"/>
</dbReference>
<keyword evidence="7 15" id="KW-0472">Membrane</keyword>
<organism evidence="17 18">
    <name type="scientific">Sphingomonas parva</name>
    <dbReference type="NCBI Taxonomy" id="2555898"/>
    <lineage>
        <taxon>Bacteria</taxon>
        <taxon>Pseudomonadati</taxon>
        <taxon>Pseudomonadota</taxon>
        <taxon>Alphaproteobacteria</taxon>
        <taxon>Sphingomonadales</taxon>
        <taxon>Sphingomonadaceae</taxon>
        <taxon>Sphingomonas</taxon>
    </lineage>
</organism>
<evidence type="ECO:0000313" key="17">
    <source>
        <dbReference type="EMBL" id="TFI57281.1"/>
    </source>
</evidence>
<name>A0A4Y8ZMR7_9SPHN</name>
<keyword evidence="8" id="KW-0143">Chaperone</keyword>
<feature type="transmembrane region" description="Helical" evidence="15">
    <location>
        <begin position="12"/>
        <end position="31"/>
    </location>
</feature>
<evidence type="ECO:0000256" key="7">
    <source>
        <dbReference type="ARBA" id="ARBA00023136"/>
    </source>
</evidence>
<dbReference type="SUPFAM" id="SSF54534">
    <property type="entry name" value="FKBP-like"/>
    <property type="match status" value="1"/>
</dbReference>
<evidence type="ECO:0000256" key="9">
    <source>
        <dbReference type="ARBA" id="ARBA00030642"/>
    </source>
</evidence>
<evidence type="ECO:0000256" key="4">
    <source>
        <dbReference type="ARBA" id="ARBA00022519"/>
    </source>
</evidence>
<evidence type="ECO:0000256" key="13">
    <source>
        <dbReference type="ARBA" id="ARBA00042775"/>
    </source>
</evidence>
<dbReference type="RefSeq" id="WP_135088428.1">
    <property type="nucleotide sequence ID" value="NZ_SPDV01000033.1"/>
</dbReference>
<evidence type="ECO:0000256" key="15">
    <source>
        <dbReference type="SAM" id="Phobius"/>
    </source>
</evidence>
<dbReference type="GO" id="GO:0003755">
    <property type="term" value="F:peptidyl-prolyl cis-trans isomerase activity"/>
    <property type="evidence" value="ECO:0007669"/>
    <property type="project" value="UniProtKB-KW"/>
</dbReference>
<proteinExistence type="inferred from homology"/>
<evidence type="ECO:0000256" key="2">
    <source>
        <dbReference type="ARBA" id="ARBA00018370"/>
    </source>
</evidence>
<keyword evidence="5 15" id="KW-0812">Transmembrane</keyword>
<dbReference type="Pfam" id="PF13624">
    <property type="entry name" value="SurA_N_3"/>
    <property type="match status" value="1"/>
</dbReference>
<dbReference type="OrthoDB" id="9768393at2"/>
<dbReference type="Proteomes" id="UP000298213">
    <property type="component" value="Unassembled WGS sequence"/>
</dbReference>
<evidence type="ECO:0000256" key="11">
    <source>
        <dbReference type="ARBA" id="ARBA00038408"/>
    </source>
</evidence>
<protein>
    <recommendedName>
        <fullName evidence="2">Parvulin-like PPIase</fullName>
    </recommendedName>
    <alternativeName>
        <fullName evidence="9">Peptidyl-prolyl cis-trans isomerase plp</fullName>
    </alternativeName>
    <alternativeName>
        <fullName evidence="12">Periplasmic chaperone PpiD</fullName>
    </alternativeName>
    <alternativeName>
        <fullName evidence="13">Periplasmic folding chaperone</fullName>
    </alternativeName>
    <alternativeName>
        <fullName evidence="10">Rotamase plp</fullName>
    </alternativeName>
</protein>
<comment type="subcellular location">
    <subcellularLocation>
        <location evidence="1">Cell inner membrane</location>
        <topology evidence="1">Single-pass type II membrane protein</topology>
        <orientation evidence="1">Periplasmic side</orientation>
    </subcellularLocation>
</comment>
<evidence type="ECO:0000313" key="18">
    <source>
        <dbReference type="Proteomes" id="UP000298213"/>
    </source>
</evidence>
<evidence type="ECO:0000256" key="10">
    <source>
        <dbReference type="ARBA" id="ARBA00031484"/>
    </source>
</evidence>
<dbReference type="SUPFAM" id="SSF109998">
    <property type="entry name" value="Triger factor/SurA peptide-binding domain-like"/>
    <property type="match status" value="1"/>
</dbReference>
<evidence type="ECO:0000256" key="1">
    <source>
        <dbReference type="ARBA" id="ARBA00004382"/>
    </source>
</evidence>
<dbReference type="PROSITE" id="PS50198">
    <property type="entry name" value="PPIC_PPIASE_2"/>
    <property type="match status" value="1"/>
</dbReference>
<dbReference type="InterPro" id="IPR052029">
    <property type="entry name" value="PpiD_chaperone"/>
</dbReference>
<dbReference type="InterPro" id="IPR046357">
    <property type="entry name" value="PPIase_dom_sf"/>
</dbReference>
<reference evidence="17 18" key="1">
    <citation type="submission" date="2019-03" db="EMBL/GenBank/DDBJ databases">
        <title>Genome sequence of Sphingomonas sp. 17J27-24.</title>
        <authorList>
            <person name="Kim M."/>
            <person name="Maeng S."/>
            <person name="Sathiyaraj S."/>
        </authorList>
    </citation>
    <scope>NUCLEOTIDE SEQUENCE [LARGE SCALE GENOMIC DNA]</scope>
    <source>
        <strain evidence="17 18">17J27-24</strain>
    </source>
</reference>
<dbReference type="Gene3D" id="1.10.4030.10">
    <property type="entry name" value="Porin chaperone SurA, peptide-binding domain"/>
    <property type="match status" value="1"/>
</dbReference>